<feature type="binding site" evidence="3">
    <location>
        <position position="41"/>
    </location>
    <ligand>
        <name>Fe cation</name>
        <dbReference type="ChEBI" id="CHEBI:24875"/>
    </ligand>
</feature>
<organism evidence="5 6">
    <name type="scientific">Iodidimonas gelatinilytica</name>
    <dbReference type="NCBI Taxonomy" id="1236966"/>
    <lineage>
        <taxon>Bacteria</taxon>
        <taxon>Pseudomonadati</taxon>
        <taxon>Pseudomonadota</taxon>
        <taxon>Alphaproteobacteria</taxon>
        <taxon>Iodidimonadales</taxon>
        <taxon>Iodidimonadaceae</taxon>
        <taxon>Iodidimonas</taxon>
    </lineage>
</organism>
<dbReference type="AlphaFoldDB" id="A0A5A7MV28"/>
<gene>
    <name evidence="5" type="primary">idiA</name>
    <name evidence="5" type="ORF">JCM17845_03100</name>
</gene>
<dbReference type="Gene3D" id="3.40.190.10">
    <property type="entry name" value="Periplasmic binding protein-like II"/>
    <property type="match status" value="2"/>
</dbReference>
<evidence type="ECO:0000256" key="2">
    <source>
        <dbReference type="ARBA" id="ARBA00022729"/>
    </source>
</evidence>
<comment type="similarity">
    <text evidence="1">Belongs to the bacterial solute-binding protein 1 family.</text>
</comment>
<feature type="binding site" evidence="3">
    <location>
        <position position="228"/>
    </location>
    <ligand>
        <name>Fe cation</name>
        <dbReference type="ChEBI" id="CHEBI:24875"/>
    </ligand>
</feature>
<dbReference type="PIRSF" id="PIRSF002825">
    <property type="entry name" value="CfbpA"/>
    <property type="match status" value="1"/>
</dbReference>
<proteinExistence type="inferred from homology"/>
<protein>
    <submittedName>
        <fullName evidence="5">Iron deficiency-induced protein A</fullName>
    </submittedName>
</protein>
<keyword evidence="6" id="KW-1185">Reference proteome</keyword>
<keyword evidence="3" id="KW-0408">Iron</keyword>
<sequence>MSPFSPFKIGSAALLALGTLLPLSFAQSVKAQEVNIYSSRHYQTDERLYSDFEKATGIHVNRLEGGGDALIERISQEGRNSPADILLTVDAGMLWRAEDAGLFQSTRSDVLEDRIPAHFRHPKGDWFGFSSRARLIFVNKDLADPASISRYEDLADPEWRGQICIRSSSNVYNLSLMASLIAHLGEEKAQDWATGVVENFARKPQGGDTDQLRAAATGECAIAVANSYYFVRLMQSDDPADQEVVSKLAVIFPNQDDRGTHVNISGAGIVKNAPNKAEARAFLEYLSSDSAQRYFAAGNNEYPVVDIKADNASLQPWERSRPMTSMSRFWEKISPRHSNCSIGPVGDKPL</sequence>
<keyword evidence="3" id="KW-0479">Metal-binding</keyword>
<dbReference type="Pfam" id="PF13343">
    <property type="entry name" value="SBP_bac_6"/>
    <property type="match status" value="1"/>
</dbReference>
<evidence type="ECO:0000313" key="6">
    <source>
        <dbReference type="Proteomes" id="UP000325187"/>
    </source>
</evidence>
<evidence type="ECO:0000256" key="1">
    <source>
        <dbReference type="ARBA" id="ARBA00008520"/>
    </source>
</evidence>
<dbReference type="InterPro" id="IPR026045">
    <property type="entry name" value="Ferric-bd"/>
</dbReference>
<evidence type="ECO:0000313" key="5">
    <source>
        <dbReference type="EMBL" id="GEQ99686.1"/>
    </source>
</evidence>
<dbReference type="RefSeq" id="WP_210432107.1">
    <property type="nucleotide sequence ID" value="NZ_BKCM01000001.1"/>
</dbReference>
<comment type="caution">
    <text evidence="5">The sequence shown here is derived from an EMBL/GenBank/DDBJ whole genome shotgun (WGS) entry which is preliminary data.</text>
</comment>
<evidence type="ECO:0000256" key="3">
    <source>
        <dbReference type="PIRSR" id="PIRSR002825-1"/>
    </source>
</evidence>
<feature type="signal peptide" evidence="4">
    <location>
        <begin position="1"/>
        <end position="31"/>
    </location>
</feature>
<dbReference type="Proteomes" id="UP000325187">
    <property type="component" value="Unassembled WGS sequence"/>
</dbReference>
<reference evidence="5 6" key="1">
    <citation type="submission" date="2019-09" db="EMBL/GenBank/DDBJ databases">
        <title>NBRP : Genome information of microbial organism related human and environment.</title>
        <authorList>
            <person name="Hattori M."/>
            <person name="Oshima K."/>
            <person name="Inaba H."/>
            <person name="Suda W."/>
            <person name="Sakamoto M."/>
            <person name="Iino T."/>
            <person name="Kitahara M."/>
            <person name="Oshida Y."/>
            <person name="Iida T."/>
            <person name="Kudo T."/>
            <person name="Itoh T."/>
            <person name="Ohkuma M."/>
        </authorList>
    </citation>
    <scope>NUCLEOTIDE SEQUENCE [LARGE SCALE GENOMIC DNA]</scope>
    <source>
        <strain evidence="5 6">Mie-1</strain>
    </source>
</reference>
<feature type="chain" id="PRO_5023056985" evidence="4">
    <location>
        <begin position="32"/>
        <end position="350"/>
    </location>
</feature>
<name>A0A5A7MV28_9PROT</name>
<accession>A0A5A7MV28</accession>
<dbReference type="EMBL" id="BKCM01000001">
    <property type="protein sequence ID" value="GEQ99686.1"/>
    <property type="molecule type" value="Genomic_DNA"/>
</dbReference>
<dbReference type="PANTHER" id="PTHR30006:SF15">
    <property type="entry name" value="IRON-UTILIZATION PERIPLASMIC PROTEIN"/>
    <property type="match status" value="1"/>
</dbReference>
<dbReference type="GO" id="GO:0030288">
    <property type="term" value="C:outer membrane-bounded periplasmic space"/>
    <property type="evidence" value="ECO:0007669"/>
    <property type="project" value="TreeGrafter"/>
</dbReference>
<dbReference type="CDD" id="cd13542">
    <property type="entry name" value="PBP2_FutA1_ilke"/>
    <property type="match status" value="1"/>
</dbReference>
<dbReference type="PANTHER" id="PTHR30006">
    <property type="entry name" value="THIAMINE-BINDING PERIPLASMIC PROTEIN-RELATED"/>
    <property type="match status" value="1"/>
</dbReference>
<dbReference type="SUPFAM" id="SSF53850">
    <property type="entry name" value="Periplasmic binding protein-like II"/>
    <property type="match status" value="1"/>
</dbReference>
<dbReference type="GO" id="GO:0046872">
    <property type="term" value="F:metal ion binding"/>
    <property type="evidence" value="ECO:0007669"/>
    <property type="project" value="UniProtKB-KW"/>
</dbReference>
<keyword evidence="2 4" id="KW-0732">Signal</keyword>
<evidence type="ECO:0000256" key="4">
    <source>
        <dbReference type="SAM" id="SignalP"/>
    </source>
</evidence>
<feature type="binding site" evidence="3">
    <location>
        <position position="229"/>
    </location>
    <ligand>
        <name>Fe cation</name>
        <dbReference type="ChEBI" id="CHEBI:24875"/>
    </ligand>
</feature>